<dbReference type="SUPFAM" id="SSF51735">
    <property type="entry name" value="NAD(P)-binding Rossmann-fold domains"/>
    <property type="match status" value="1"/>
</dbReference>
<dbReference type="InterPro" id="IPR057326">
    <property type="entry name" value="KR_dom"/>
</dbReference>
<evidence type="ECO:0000313" key="3">
    <source>
        <dbReference type="EMBL" id="NHQ88370.1"/>
    </source>
</evidence>
<dbReference type="RefSeq" id="WP_166830043.1">
    <property type="nucleotide sequence ID" value="NZ_JAAOLX010000014.1"/>
</dbReference>
<sequence>MRLKDKVAIITGSASGIGQATAVKFAAEGAKVVVCDVNQSGIDAVVSSLVQSGAVAVGHVVDVTNKTQIAEMVAAVKAQFGRIDVLVNNAGIVQDAQLIKMTEEQFDRVIDINLKGVYNCARAVVDTMVEQGSGVILNASSVVGVYGNFGQTNYAAAKFGVVGFVKTWAKELGKKGIRANAVCPGFVATPILKAMPEKVIQAMEERVPMKRMAAPEEIANVYAFLASDEASYINGAAIEVTGGLTL</sequence>
<dbReference type="EMBL" id="JAAOLX010000014">
    <property type="protein sequence ID" value="NHQ88370.1"/>
    <property type="molecule type" value="Genomic_DNA"/>
</dbReference>
<dbReference type="InterPro" id="IPR002347">
    <property type="entry name" value="SDR_fam"/>
</dbReference>
<name>A0ABX0KUJ1_9NEIS</name>
<dbReference type="InterPro" id="IPR050259">
    <property type="entry name" value="SDR"/>
</dbReference>
<evidence type="ECO:0000256" key="1">
    <source>
        <dbReference type="ARBA" id="ARBA00006484"/>
    </source>
</evidence>
<dbReference type="Gene3D" id="3.40.50.720">
    <property type="entry name" value="NAD(P)-binding Rossmann-like Domain"/>
    <property type="match status" value="1"/>
</dbReference>
<keyword evidence="4" id="KW-1185">Reference proteome</keyword>
<feature type="domain" description="Ketoreductase" evidence="2">
    <location>
        <begin position="6"/>
        <end position="190"/>
    </location>
</feature>
<evidence type="ECO:0000259" key="2">
    <source>
        <dbReference type="SMART" id="SM00822"/>
    </source>
</evidence>
<dbReference type="PANTHER" id="PTHR42879:SF2">
    <property type="entry name" value="3-OXOACYL-[ACYL-CARRIER-PROTEIN] REDUCTASE FABG"/>
    <property type="match status" value="1"/>
</dbReference>
<dbReference type="NCBIfam" id="NF005559">
    <property type="entry name" value="PRK07231.1"/>
    <property type="match status" value="1"/>
</dbReference>
<dbReference type="NCBIfam" id="NF009466">
    <property type="entry name" value="PRK12826.1-2"/>
    <property type="match status" value="1"/>
</dbReference>
<organism evidence="3 4">
    <name type="scientific">Iodobacter violaceini</name>
    <dbReference type="NCBI Taxonomy" id="3044271"/>
    <lineage>
        <taxon>Bacteria</taxon>
        <taxon>Pseudomonadati</taxon>
        <taxon>Pseudomonadota</taxon>
        <taxon>Betaproteobacteria</taxon>
        <taxon>Neisseriales</taxon>
        <taxon>Chitinibacteraceae</taxon>
        <taxon>Iodobacter</taxon>
    </lineage>
</organism>
<evidence type="ECO:0000313" key="4">
    <source>
        <dbReference type="Proteomes" id="UP000712570"/>
    </source>
</evidence>
<protein>
    <submittedName>
        <fullName evidence="3">SDR family oxidoreductase</fullName>
    </submittedName>
</protein>
<dbReference type="Proteomes" id="UP000712570">
    <property type="component" value="Unassembled WGS sequence"/>
</dbReference>
<comment type="caution">
    <text evidence="3">The sequence shown here is derived from an EMBL/GenBank/DDBJ whole genome shotgun (WGS) entry which is preliminary data.</text>
</comment>
<proteinExistence type="inferred from homology"/>
<dbReference type="PROSITE" id="PS00061">
    <property type="entry name" value="ADH_SHORT"/>
    <property type="match status" value="1"/>
</dbReference>
<reference evidence="3 4" key="1">
    <citation type="submission" date="2020-03" db="EMBL/GenBank/DDBJ databases">
        <title>Draft genome sequence of environmentally isolated violet-colored cultures.</title>
        <authorList>
            <person name="Wilson H.S."/>
        </authorList>
    </citation>
    <scope>NUCLEOTIDE SEQUENCE [LARGE SCALE GENOMIC DNA]</scope>
    <source>
        <strain evidence="3 4">HSC-16F04</strain>
    </source>
</reference>
<gene>
    <name evidence="3" type="ORF">HA050_19915</name>
</gene>
<dbReference type="Pfam" id="PF13561">
    <property type="entry name" value="adh_short_C2"/>
    <property type="match status" value="1"/>
</dbReference>
<dbReference type="PRINTS" id="PR00080">
    <property type="entry name" value="SDRFAMILY"/>
</dbReference>
<dbReference type="PRINTS" id="PR00081">
    <property type="entry name" value="GDHRDH"/>
</dbReference>
<comment type="similarity">
    <text evidence="1">Belongs to the short-chain dehydrogenases/reductases (SDR) family.</text>
</comment>
<dbReference type="SMART" id="SM00822">
    <property type="entry name" value="PKS_KR"/>
    <property type="match status" value="1"/>
</dbReference>
<dbReference type="InterPro" id="IPR020904">
    <property type="entry name" value="Sc_DH/Rdtase_CS"/>
</dbReference>
<accession>A0ABX0KUJ1</accession>
<dbReference type="InterPro" id="IPR036291">
    <property type="entry name" value="NAD(P)-bd_dom_sf"/>
</dbReference>
<dbReference type="PANTHER" id="PTHR42879">
    <property type="entry name" value="3-OXOACYL-(ACYL-CARRIER-PROTEIN) REDUCTASE"/>
    <property type="match status" value="1"/>
</dbReference>